<dbReference type="KEGG" id="wma:WM2015_1735"/>
<evidence type="ECO:0000256" key="3">
    <source>
        <dbReference type="ARBA" id="ARBA00022519"/>
    </source>
</evidence>
<dbReference type="GO" id="GO:0008360">
    <property type="term" value="P:regulation of cell shape"/>
    <property type="evidence" value="ECO:0007669"/>
    <property type="project" value="UniProtKB-KW"/>
</dbReference>
<dbReference type="Proteomes" id="UP000066624">
    <property type="component" value="Chromosome"/>
</dbReference>
<evidence type="ECO:0000313" key="15">
    <source>
        <dbReference type="Proteomes" id="UP000066624"/>
    </source>
</evidence>
<dbReference type="InterPro" id="IPR009386">
    <property type="entry name" value="ZapG-like"/>
</dbReference>
<feature type="compositionally biased region" description="Low complexity" evidence="13">
    <location>
        <begin position="111"/>
        <end position="150"/>
    </location>
</feature>
<dbReference type="Pfam" id="PF06295">
    <property type="entry name" value="ZapG-like"/>
    <property type="match status" value="1"/>
</dbReference>
<dbReference type="AlphaFoldDB" id="A0A0K0XWM6"/>
<keyword evidence="3" id="KW-0997">Cell inner membrane</keyword>
<keyword evidence="6" id="KW-0133">Cell shape</keyword>
<dbReference type="GO" id="GO:0051301">
    <property type="term" value="P:cell division"/>
    <property type="evidence" value="ECO:0007669"/>
    <property type="project" value="UniProtKB-KW"/>
</dbReference>
<evidence type="ECO:0000256" key="11">
    <source>
        <dbReference type="ARBA" id="ARBA00035703"/>
    </source>
</evidence>
<reference evidence="14 15" key="1">
    <citation type="submission" date="2015-07" db="EMBL/GenBank/DDBJ databases">
        <authorList>
            <person name="Noorani M."/>
        </authorList>
    </citation>
    <scope>NUCLEOTIDE SEQUENCE [LARGE SCALE GENOMIC DNA]</scope>
    <source>
        <strain evidence="14 15">KCTC 42284</strain>
    </source>
</reference>
<evidence type="ECO:0000313" key="14">
    <source>
        <dbReference type="EMBL" id="AKS42104.1"/>
    </source>
</evidence>
<evidence type="ECO:0000256" key="8">
    <source>
        <dbReference type="ARBA" id="ARBA00023136"/>
    </source>
</evidence>
<evidence type="ECO:0000256" key="4">
    <source>
        <dbReference type="ARBA" id="ARBA00022618"/>
    </source>
</evidence>
<dbReference type="EMBL" id="CP012154">
    <property type="protein sequence ID" value="AKS42104.1"/>
    <property type="molecule type" value="Genomic_DNA"/>
</dbReference>
<evidence type="ECO:0000256" key="13">
    <source>
        <dbReference type="SAM" id="MobiDB-lite"/>
    </source>
</evidence>
<name>A0A0K0XWM6_9GAMM</name>
<feature type="compositionally biased region" description="Basic and acidic residues" evidence="13">
    <location>
        <begin position="93"/>
        <end position="102"/>
    </location>
</feature>
<evidence type="ECO:0000256" key="1">
    <source>
        <dbReference type="ARBA" id="ARBA00004377"/>
    </source>
</evidence>
<dbReference type="PANTHER" id="PTHR39579">
    <property type="entry name" value="INNER MEMBRANE PROTEIN YHCB"/>
    <property type="match status" value="1"/>
</dbReference>
<dbReference type="STRING" id="1579979.WM2015_1735"/>
<evidence type="ECO:0000256" key="12">
    <source>
        <dbReference type="ARBA" id="ARBA00035727"/>
    </source>
</evidence>
<protein>
    <recommendedName>
        <fullName evidence="11">Z-ring associated protein G</fullName>
    </recommendedName>
    <alternativeName>
        <fullName evidence="12">Cell division protein ZapG</fullName>
    </alternativeName>
</protein>
<dbReference type="RefSeq" id="WP_049725687.1">
    <property type="nucleotide sequence ID" value="NZ_CP012154.1"/>
</dbReference>
<comment type="subcellular location">
    <subcellularLocation>
        <location evidence="1">Cell inner membrane</location>
        <topology evidence="1">Single-pass membrane protein</topology>
    </subcellularLocation>
</comment>
<proteinExistence type="inferred from homology"/>
<evidence type="ECO:0000256" key="5">
    <source>
        <dbReference type="ARBA" id="ARBA00022692"/>
    </source>
</evidence>
<gene>
    <name evidence="14" type="ORF">WM2015_1735</name>
</gene>
<sequence>MYSMVWVVGALALGLAVGALVVWLLTRSAAGPGHSVRQLREENEQFREQVNDHFVQTAELINRLTDSYKAVFDHLSEGAERLVDEQVVRERMPKVSDQEIRLKRIGSSVRPSSSAGPQGSAAASGSTGAAAKPSAGSSSPSSSDARAPSGKGKPGSKA</sequence>
<evidence type="ECO:0000256" key="6">
    <source>
        <dbReference type="ARBA" id="ARBA00022960"/>
    </source>
</evidence>
<keyword evidence="8" id="KW-0472">Membrane</keyword>
<accession>A0A0K0XWM6</accession>
<evidence type="ECO:0000256" key="10">
    <source>
        <dbReference type="ARBA" id="ARBA00035657"/>
    </source>
</evidence>
<keyword evidence="5" id="KW-0812">Transmembrane</keyword>
<evidence type="ECO:0000256" key="7">
    <source>
        <dbReference type="ARBA" id="ARBA00022989"/>
    </source>
</evidence>
<keyword evidence="9" id="KW-0131">Cell cycle</keyword>
<dbReference type="GO" id="GO:0005886">
    <property type="term" value="C:plasma membrane"/>
    <property type="evidence" value="ECO:0007669"/>
    <property type="project" value="UniProtKB-SubCell"/>
</dbReference>
<keyword evidence="2" id="KW-1003">Cell membrane</keyword>
<keyword evidence="7" id="KW-1133">Transmembrane helix</keyword>
<comment type="similarity">
    <text evidence="10">Belongs to the ZapG family.</text>
</comment>
<dbReference type="OrthoDB" id="8527774at2"/>
<keyword evidence="4" id="KW-0132">Cell division</keyword>
<organism evidence="14 15">
    <name type="scientific">Wenzhouxiangella marina</name>
    <dbReference type="NCBI Taxonomy" id="1579979"/>
    <lineage>
        <taxon>Bacteria</taxon>
        <taxon>Pseudomonadati</taxon>
        <taxon>Pseudomonadota</taxon>
        <taxon>Gammaproteobacteria</taxon>
        <taxon>Chromatiales</taxon>
        <taxon>Wenzhouxiangellaceae</taxon>
        <taxon>Wenzhouxiangella</taxon>
    </lineage>
</organism>
<evidence type="ECO:0000256" key="9">
    <source>
        <dbReference type="ARBA" id="ARBA00023306"/>
    </source>
</evidence>
<feature type="region of interest" description="Disordered" evidence="13">
    <location>
        <begin position="93"/>
        <end position="158"/>
    </location>
</feature>
<evidence type="ECO:0000256" key="2">
    <source>
        <dbReference type="ARBA" id="ARBA00022475"/>
    </source>
</evidence>
<dbReference type="PANTHER" id="PTHR39579:SF1">
    <property type="entry name" value="INNER MEMBRANE PROTEIN YHCB"/>
    <property type="match status" value="1"/>
</dbReference>
<keyword evidence="15" id="KW-1185">Reference proteome</keyword>